<evidence type="ECO:0000313" key="4">
    <source>
        <dbReference type="EMBL" id="KAJ3575698.1"/>
    </source>
</evidence>
<evidence type="ECO:0000313" key="5">
    <source>
        <dbReference type="Proteomes" id="UP001213000"/>
    </source>
</evidence>
<dbReference type="EMBL" id="JANIEX010000029">
    <property type="protein sequence ID" value="KAJ3575698.1"/>
    <property type="molecule type" value="Genomic_DNA"/>
</dbReference>
<accession>A0AAD5W351</accession>
<reference evidence="4" key="1">
    <citation type="submission" date="2022-07" db="EMBL/GenBank/DDBJ databases">
        <title>Genome Sequence of Leucocoprinus birnbaumii.</title>
        <authorList>
            <person name="Buettner E."/>
        </authorList>
    </citation>
    <scope>NUCLEOTIDE SEQUENCE</scope>
    <source>
        <strain evidence="4">VT141</strain>
    </source>
</reference>
<dbReference type="Gene3D" id="3.40.50.300">
    <property type="entry name" value="P-loop containing nucleotide triphosphate hydrolases"/>
    <property type="match status" value="1"/>
</dbReference>
<feature type="compositionally biased region" description="Basic residues" evidence="2">
    <location>
        <begin position="124"/>
        <end position="133"/>
    </location>
</feature>
<dbReference type="InterPro" id="IPR027417">
    <property type="entry name" value="P-loop_NTPase"/>
</dbReference>
<dbReference type="Pfam" id="PF04910">
    <property type="entry name" value="Tcf25"/>
    <property type="match status" value="1"/>
</dbReference>
<sequence>MPPRLNKRQQRELEELEALGGTTKPSGSESTDDEAPVAKNKGVFASASLFTPDVDEDDDTDGIEPSKKSKKSKKKKKKSAGAKGQNDSEAKIPVQEPTLPPQPVPQSPAKPEQKDNLTPSERKALKKAKQKEKRVKEDDLDKALAELAIQLPPQQNFSQATVKGQSLSDLLGVSLQHLDAEAELRKFFGSRVVQATKTKTSSPSRRNAGALKSHLTRPQPTWWSASQREGLSIRPLTQTEVDEKCKRRSWEAINEKWWTVEYSKKYKSMTSAFMQTVLSGDPQGFYELLRKLPWHADTLLQLSEVYRHREEHSQAVDFIDRALFTYERSFIGAFNFTSGLNRLDFDHVENRPFFLALHRQVVDLQRRGCIRTAFEFARLLYSLEPWTDPHGSLLHLDQLAIKANMAQWLVDVYDVFNNRQASNKDNRLDASLLPGWRYSYALALHILEKNEDHARSTTALTEAIKDFPSIIPLLADKLEISLPAFVRAHPECRIELDARSMSRLDGIIHLLSHLYAQRSFPIWKDHTTWFSDTVATTFASLTTPTSSLSRSPKRTAFFTLVYASEDIQWSFYRHVFVLEASFRRLLSFIPQEVLKEKTLSCDPLPPKNAITAYDEKFFEGVEDLFAYRPRTRRERELDRRRLAQMIPDAGFREQLEGFFEAQGLEQRFPGGIVQFAQAMAQLPPQQLEDLMINGMFAMDAGGGPGPEGVGGGMDPGFFGVGAMPGQMPGQDMLEGINEGPEAAFGVDAAGAGAPRDRGVEEQDRPAREPDAGEDEDEEGDEDIDEDEEDEDEIAPMPRMIRNILGRLWGRAAPAEEESSSDEGEDNNPADMNTTPLSVSVALTPTTMPFFPSGNSFVINGGDFFDFSGNFNISTSGPNGIDLLLEAAQPDATEDSLSRQTAPRCHPGTREQYIEDIVHWAAPGIVGIPQPPLFWMKGPAGVGKSAIAQSSAERLKEMSIPCVAFFFSINGRDRPERLFPTIAYQLATLFPDYREMIKRKIEQDKMLVRKSMPSQFRGLIVEPFKELIKAGQFTAARIPIIVDGLDECEGIDAQTKVVDLVSSAAQEGIVPLCWAFFSRPEAHVEATFGEVSTAGICHSVVLPVSRDSDSEIALYLREGFSSLVRRHNFSLGLWPSEQAIVTLVNAADGFFIYCSTVLRFIELSCWAGPEEPLQSILQLISGSDRSGVYPRQQKSLPFAELDLLYTFVMERIPVEMRIHVRLFLGLMCMSYPSLSSRVPWTSKMQLSSILLSNVLGWSSVEFQSVCSRLSSVLYIQNEPEPPALAHYVDIAGSYTHANSAILIQSHFFTRGHFGGSPSFYHKSFFDFLSDPERSGSHAATSPEARNYMFKLLLICISLMMHCFPSPVSPLPFMTLSLSLKTCLIAHGATVPSIHLCWRASNEFYNSLLRAEVHDFLYELILLLGTLRDLDPVLRGRISLVDFRKSFRVQASLRGVAPLPIEWLNEMTSSPGSALFFNETRLFWAGDDVSQLYLSDFMETITLLEQAGVLQKLNPNPIRSPEMLRAHGCLFGLYQFGHGCRSIIWYWEYSPNDNYYQEFQSTSLHEGIQKYHEEDFTSWPIGYYYKHGSRVPNSSEAAYGRGVCGGSLSGSIQATVYQDPVYI</sequence>
<evidence type="ECO:0000256" key="2">
    <source>
        <dbReference type="SAM" id="MobiDB-lite"/>
    </source>
</evidence>
<feature type="compositionally biased region" description="Basic and acidic residues" evidence="2">
    <location>
        <begin position="111"/>
        <end position="123"/>
    </location>
</feature>
<organism evidence="4 5">
    <name type="scientific">Leucocoprinus birnbaumii</name>
    <dbReference type="NCBI Taxonomy" id="56174"/>
    <lineage>
        <taxon>Eukaryota</taxon>
        <taxon>Fungi</taxon>
        <taxon>Dikarya</taxon>
        <taxon>Basidiomycota</taxon>
        <taxon>Agaricomycotina</taxon>
        <taxon>Agaricomycetes</taxon>
        <taxon>Agaricomycetidae</taxon>
        <taxon>Agaricales</taxon>
        <taxon>Agaricineae</taxon>
        <taxon>Agaricaceae</taxon>
        <taxon>Leucocoprinus</taxon>
    </lineage>
</organism>
<evidence type="ECO:0000256" key="1">
    <source>
        <dbReference type="ARBA" id="ARBA00022737"/>
    </source>
</evidence>
<feature type="region of interest" description="Disordered" evidence="2">
    <location>
        <begin position="1"/>
        <end position="137"/>
    </location>
</feature>
<feature type="compositionally biased region" description="Basic and acidic residues" evidence="2">
    <location>
        <begin position="754"/>
        <end position="770"/>
    </location>
</feature>
<feature type="compositionally biased region" description="Pro residues" evidence="2">
    <location>
        <begin position="98"/>
        <end position="108"/>
    </location>
</feature>
<feature type="compositionally biased region" description="Acidic residues" evidence="2">
    <location>
        <begin position="53"/>
        <end position="62"/>
    </location>
</feature>
<feature type="compositionally biased region" description="Basic residues" evidence="2">
    <location>
        <begin position="68"/>
        <end position="80"/>
    </location>
</feature>
<dbReference type="InterPro" id="IPR056884">
    <property type="entry name" value="NPHP3-like_N"/>
</dbReference>
<dbReference type="GO" id="GO:1990116">
    <property type="term" value="P:ribosome-associated ubiquitin-dependent protein catabolic process"/>
    <property type="evidence" value="ECO:0007669"/>
    <property type="project" value="TreeGrafter"/>
</dbReference>
<dbReference type="Proteomes" id="UP001213000">
    <property type="component" value="Unassembled WGS sequence"/>
</dbReference>
<feature type="compositionally biased region" description="Acidic residues" evidence="2">
    <location>
        <begin position="814"/>
        <end position="827"/>
    </location>
</feature>
<evidence type="ECO:0000259" key="3">
    <source>
        <dbReference type="Pfam" id="PF24883"/>
    </source>
</evidence>
<proteinExistence type="predicted"/>
<feature type="region of interest" description="Disordered" evidence="2">
    <location>
        <begin position="746"/>
        <end position="797"/>
    </location>
</feature>
<dbReference type="SUPFAM" id="SSF52540">
    <property type="entry name" value="P-loop containing nucleoside triphosphate hydrolases"/>
    <property type="match status" value="1"/>
</dbReference>
<dbReference type="PANTHER" id="PTHR22684">
    <property type="entry name" value="NULP1-RELATED"/>
    <property type="match status" value="1"/>
</dbReference>
<keyword evidence="5" id="KW-1185">Reference proteome</keyword>
<dbReference type="Pfam" id="PF24883">
    <property type="entry name" value="NPHP3_N"/>
    <property type="match status" value="1"/>
</dbReference>
<comment type="caution">
    <text evidence="4">The sequence shown here is derived from an EMBL/GenBank/DDBJ whole genome shotgun (WGS) entry which is preliminary data.</text>
</comment>
<keyword evidence="1" id="KW-0677">Repeat</keyword>
<dbReference type="InterPro" id="IPR006994">
    <property type="entry name" value="TCF25/Rqc1"/>
</dbReference>
<name>A0AAD5W351_9AGAR</name>
<dbReference type="GO" id="GO:1990112">
    <property type="term" value="C:RQC complex"/>
    <property type="evidence" value="ECO:0007669"/>
    <property type="project" value="TreeGrafter"/>
</dbReference>
<dbReference type="GO" id="GO:0072344">
    <property type="term" value="P:rescue of stalled ribosome"/>
    <property type="evidence" value="ECO:0007669"/>
    <property type="project" value="TreeGrafter"/>
</dbReference>
<feature type="domain" description="Nephrocystin 3-like N-terminal" evidence="3">
    <location>
        <begin position="930"/>
        <end position="1078"/>
    </location>
</feature>
<gene>
    <name evidence="4" type="ORF">NP233_g923</name>
</gene>
<dbReference type="PANTHER" id="PTHR22684:SF0">
    <property type="entry name" value="RIBOSOME QUALITY CONTROL COMPLEX SUBUNIT TCF25"/>
    <property type="match status" value="1"/>
</dbReference>
<protein>
    <recommendedName>
        <fullName evidence="3">Nephrocystin 3-like N-terminal domain-containing protein</fullName>
    </recommendedName>
</protein>
<feature type="compositionally biased region" description="Acidic residues" evidence="2">
    <location>
        <begin position="771"/>
        <end position="793"/>
    </location>
</feature>
<feature type="region of interest" description="Disordered" evidence="2">
    <location>
        <begin position="811"/>
        <end position="835"/>
    </location>
</feature>